<dbReference type="SUPFAM" id="SSF51206">
    <property type="entry name" value="cAMP-binding domain-like"/>
    <property type="match status" value="1"/>
</dbReference>
<dbReference type="Gene3D" id="2.60.120.10">
    <property type="entry name" value="Jelly Rolls"/>
    <property type="match status" value="1"/>
</dbReference>
<reference evidence="7" key="1">
    <citation type="journal article" date="2019" name="J. Bacteriol.">
        <title>A Mutagenic Screen Identifies a TonB-Dependent Receptor Required for the Lanthanide Metal Switch in the Type I Methanotroph 'Methylotuvimicrobium buryatense' 5GB1C.</title>
        <authorList>
            <person name="Groom J.D."/>
            <person name="Ford S.M."/>
            <person name="Pesesky M.W."/>
            <person name="Lidstrom M.E."/>
        </authorList>
    </citation>
    <scope>NUCLEOTIDE SEQUENCE [LARGE SCALE GENOMIC DNA]</scope>
    <source>
        <strain evidence="7">5GB1C</strain>
    </source>
</reference>
<evidence type="ECO:0000256" key="3">
    <source>
        <dbReference type="ARBA" id="ARBA00023163"/>
    </source>
</evidence>
<dbReference type="KEGG" id="mbur:EQU24_03030"/>
<protein>
    <submittedName>
        <fullName evidence="6">Crp/Fnr family transcriptional regulator</fullName>
    </submittedName>
</protein>
<evidence type="ECO:0000313" key="7">
    <source>
        <dbReference type="Proteomes" id="UP000305881"/>
    </source>
</evidence>
<dbReference type="GO" id="GO:0003677">
    <property type="term" value="F:DNA binding"/>
    <property type="evidence" value="ECO:0007669"/>
    <property type="project" value="UniProtKB-KW"/>
</dbReference>
<evidence type="ECO:0000259" key="5">
    <source>
        <dbReference type="PROSITE" id="PS51063"/>
    </source>
</evidence>
<dbReference type="GO" id="GO:0003700">
    <property type="term" value="F:DNA-binding transcription factor activity"/>
    <property type="evidence" value="ECO:0007669"/>
    <property type="project" value="TreeGrafter"/>
</dbReference>
<accession>A0A4P9UP74</accession>
<dbReference type="PANTHER" id="PTHR24567:SF68">
    <property type="entry name" value="DNA-BINDING TRANSCRIPTIONAL DUAL REGULATOR CRP"/>
    <property type="match status" value="1"/>
</dbReference>
<evidence type="ECO:0000256" key="1">
    <source>
        <dbReference type="ARBA" id="ARBA00023015"/>
    </source>
</evidence>
<keyword evidence="7" id="KW-1185">Reference proteome</keyword>
<dbReference type="SUPFAM" id="SSF46785">
    <property type="entry name" value="Winged helix' DNA-binding domain"/>
    <property type="match status" value="1"/>
</dbReference>
<organism evidence="6 7">
    <name type="scientific">Methylotuvimicrobium buryatense</name>
    <name type="common">Methylomicrobium buryatense</name>
    <dbReference type="NCBI Taxonomy" id="95641"/>
    <lineage>
        <taxon>Bacteria</taxon>
        <taxon>Pseudomonadati</taxon>
        <taxon>Pseudomonadota</taxon>
        <taxon>Gammaproteobacteria</taxon>
        <taxon>Methylococcales</taxon>
        <taxon>Methylococcaceae</taxon>
        <taxon>Methylotuvimicrobium</taxon>
    </lineage>
</organism>
<evidence type="ECO:0000256" key="2">
    <source>
        <dbReference type="ARBA" id="ARBA00023125"/>
    </source>
</evidence>
<dbReference type="InterPro" id="IPR000595">
    <property type="entry name" value="cNMP-bd_dom"/>
</dbReference>
<dbReference type="Pfam" id="PF00027">
    <property type="entry name" value="cNMP_binding"/>
    <property type="match status" value="1"/>
</dbReference>
<dbReference type="InterPro" id="IPR012318">
    <property type="entry name" value="HTH_CRP"/>
</dbReference>
<evidence type="ECO:0000313" key="6">
    <source>
        <dbReference type="EMBL" id="QCW81336.1"/>
    </source>
</evidence>
<dbReference type="GO" id="GO:0005829">
    <property type="term" value="C:cytosol"/>
    <property type="evidence" value="ECO:0007669"/>
    <property type="project" value="TreeGrafter"/>
</dbReference>
<dbReference type="EMBL" id="CP035467">
    <property type="protein sequence ID" value="QCW81336.1"/>
    <property type="molecule type" value="Genomic_DNA"/>
</dbReference>
<keyword evidence="2" id="KW-0238">DNA-binding</keyword>
<dbReference type="OrthoDB" id="9777588at2"/>
<name>A0A4P9UP74_METBY</name>
<dbReference type="PROSITE" id="PS50042">
    <property type="entry name" value="CNMP_BINDING_3"/>
    <property type="match status" value="1"/>
</dbReference>
<feature type="domain" description="HTH crp-type" evidence="5">
    <location>
        <begin position="149"/>
        <end position="219"/>
    </location>
</feature>
<dbReference type="STRING" id="675511.GCA_000341735_02400"/>
<dbReference type="InterPro" id="IPR036390">
    <property type="entry name" value="WH_DNA-bd_sf"/>
</dbReference>
<dbReference type="InterPro" id="IPR014710">
    <property type="entry name" value="RmlC-like_jellyroll"/>
</dbReference>
<dbReference type="RefSeq" id="WP_017840916.1">
    <property type="nucleotide sequence ID" value="NZ_CP035467.1"/>
</dbReference>
<evidence type="ECO:0000259" key="4">
    <source>
        <dbReference type="PROSITE" id="PS50042"/>
    </source>
</evidence>
<dbReference type="PROSITE" id="PS51063">
    <property type="entry name" value="HTH_CRP_2"/>
    <property type="match status" value="1"/>
</dbReference>
<dbReference type="PANTHER" id="PTHR24567">
    <property type="entry name" value="CRP FAMILY TRANSCRIPTIONAL REGULATORY PROTEIN"/>
    <property type="match status" value="1"/>
</dbReference>
<dbReference type="InterPro" id="IPR036388">
    <property type="entry name" value="WH-like_DNA-bd_sf"/>
</dbReference>
<dbReference type="SMART" id="SM00419">
    <property type="entry name" value="HTH_CRP"/>
    <property type="match status" value="1"/>
</dbReference>
<sequence>MRDEIREQLCRHYLFASLDDEQFDRVLCGVQGLNVQEGGHLFHFGDQARYFYFLIRGQIQLYRLSAGGEEKVIEIIAPGQTFAEAVMFFKIHAYPVSAKAVLHSELYRIDMAIVIGMLQESNELCLRLLGGMSRRLHGAIQDIDQLTLQNASMRVIQLLLNSAPDGSASHYNLEWETPKQVLASRLSVRPETFSRILQQLSRKGLISVQGKTVEVLNVNALQRELDWTN</sequence>
<feature type="domain" description="Cyclic nucleotide-binding" evidence="4">
    <location>
        <begin position="14"/>
        <end position="135"/>
    </location>
</feature>
<keyword evidence="3" id="KW-0804">Transcription</keyword>
<proteinExistence type="predicted"/>
<dbReference type="Gene3D" id="1.10.10.10">
    <property type="entry name" value="Winged helix-like DNA-binding domain superfamily/Winged helix DNA-binding domain"/>
    <property type="match status" value="1"/>
</dbReference>
<keyword evidence="1" id="KW-0805">Transcription regulation</keyword>
<dbReference type="InterPro" id="IPR018490">
    <property type="entry name" value="cNMP-bd_dom_sf"/>
</dbReference>
<dbReference type="InterPro" id="IPR050397">
    <property type="entry name" value="Env_Response_Regulators"/>
</dbReference>
<gene>
    <name evidence="6" type="ORF">EQU24_03030</name>
</gene>
<dbReference type="SMART" id="SM00100">
    <property type="entry name" value="cNMP"/>
    <property type="match status" value="1"/>
</dbReference>
<dbReference type="Pfam" id="PF13545">
    <property type="entry name" value="HTH_Crp_2"/>
    <property type="match status" value="1"/>
</dbReference>
<dbReference type="CDD" id="cd00038">
    <property type="entry name" value="CAP_ED"/>
    <property type="match status" value="1"/>
</dbReference>
<dbReference type="Proteomes" id="UP000305881">
    <property type="component" value="Chromosome"/>
</dbReference>
<dbReference type="AlphaFoldDB" id="A0A4P9UP74"/>